<protein>
    <submittedName>
        <fullName evidence="2">TIGR03620 family F420-dependent LLM class oxidoreductase</fullName>
    </submittedName>
</protein>
<dbReference type="GO" id="GO:0016705">
    <property type="term" value="F:oxidoreductase activity, acting on paired donors, with incorporation or reduction of molecular oxygen"/>
    <property type="evidence" value="ECO:0007669"/>
    <property type="project" value="InterPro"/>
</dbReference>
<name>A0A7D7LVI5_9ACTN</name>
<dbReference type="EMBL" id="CP059491">
    <property type="protein sequence ID" value="QMT02621.1"/>
    <property type="molecule type" value="Genomic_DNA"/>
</dbReference>
<dbReference type="InterPro" id="IPR036661">
    <property type="entry name" value="Luciferase-like_sf"/>
</dbReference>
<evidence type="ECO:0000313" key="3">
    <source>
        <dbReference type="Proteomes" id="UP000515663"/>
    </source>
</evidence>
<dbReference type="Proteomes" id="UP000515663">
    <property type="component" value="Chromosome"/>
</dbReference>
<dbReference type="InterPro" id="IPR050564">
    <property type="entry name" value="F420-G6PD/mer"/>
</dbReference>
<dbReference type="PANTHER" id="PTHR43244:SF2">
    <property type="entry name" value="CONSERVED HYPOTHETICAL ALANINE AND PROLINE-RICH PROTEIN"/>
    <property type="match status" value="1"/>
</dbReference>
<dbReference type="PANTHER" id="PTHR43244">
    <property type="match status" value="1"/>
</dbReference>
<evidence type="ECO:0000259" key="1">
    <source>
        <dbReference type="Pfam" id="PF00296"/>
    </source>
</evidence>
<gene>
    <name evidence="2" type="ORF">H1R19_05610</name>
</gene>
<dbReference type="Pfam" id="PF00296">
    <property type="entry name" value="Bac_luciferase"/>
    <property type="match status" value="1"/>
</dbReference>
<dbReference type="InterPro" id="IPR019922">
    <property type="entry name" value="Lucif-like_OxRdatse_MSMEG_4141"/>
</dbReference>
<dbReference type="SUPFAM" id="SSF51679">
    <property type="entry name" value="Bacterial luciferase-like"/>
    <property type="match status" value="1"/>
</dbReference>
<keyword evidence="3" id="KW-1185">Reference proteome</keyword>
<dbReference type="KEGG" id="gji:H1R19_05610"/>
<accession>A0A7D7LVI5</accession>
<organism evidence="2 3">
    <name type="scientific">Gordonia jinghuaiqii</name>
    <dbReference type="NCBI Taxonomy" id="2758710"/>
    <lineage>
        <taxon>Bacteria</taxon>
        <taxon>Bacillati</taxon>
        <taxon>Actinomycetota</taxon>
        <taxon>Actinomycetes</taxon>
        <taxon>Mycobacteriales</taxon>
        <taxon>Gordoniaceae</taxon>
        <taxon>Gordonia</taxon>
    </lineage>
</organism>
<reference evidence="3" key="1">
    <citation type="submission" date="2020-07" db="EMBL/GenBank/DDBJ databases">
        <title>novel species isolated from the respiratory tract of Marmot.</title>
        <authorList>
            <person name="Zhang G."/>
        </authorList>
    </citation>
    <scope>NUCLEOTIDE SEQUENCE [LARGE SCALE GENOMIC DNA]</scope>
    <source>
        <strain evidence="3">686</strain>
    </source>
</reference>
<dbReference type="InterPro" id="IPR011251">
    <property type="entry name" value="Luciferase-like_dom"/>
</dbReference>
<feature type="domain" description="Luciferase-like" evidence="1">
    <location>
        <begin position="20"/>
        <end position="252"/>
    </location>
</feature>
<dbReference type="RefSeq" id="WP_219850800.1">
    <property type="nucleotide sequence ID" value="NZ_CP059491.1"/>
</dbReference>
<sequence length="290" mass="30711">MPPALPGSVGVFTSLARARRSGLADTARAAEAASFRTLWLADVRGDTASLTEVTTATTELVAATAVLSIWDLAAADLARTWNDPHGRMMLGVGVSHPSMAPAGRYRNPLALLENYLEILEQSSPQPIPCVVGANGPKMLELAGRRAAGAITQLVTPERTARQRAWLGPTAFLATEVKVVTTGDAADRRRLGRANLANYLSLPGYQKNLRAMGFDDRDFADGGSDRLVDALVAGPDPDQITERMTQQRDAGADHLALHVLSDSDAAPVSLWTGLALELPVVTDTPAATDPN</sequence>
<dbReference type="Gene3D" id="3.20.20.30">
    <property type="entry name" value="Luciferase-like domain"/>
    <property type="match status" value="1"/>
</dbReference>
<evidence type="ECO:0000313" key="2">
    <source>
        <dbReference type="EMBL" id="QMT02621.1"/>
    </source>
</evidence>
<proteinExistence type="predicted"/>
<dbReference type="AlphaFoldDB" id="A0A7D7LVI5"/>
<dbReference type="NCBIfam" id="TIGR03620">
    <property type="entry name" value="F420_MSMEG_4141"/>
    <property type="match status" value="1"/>
</dbReference>